<dbReference type="EMBL" id="JMSN01000012">
    <property type="protein sequence ID" value="KDN52275.1"/>
    <property type="molecule type" value="Genomic_DNA"/>
</dbReference>
<dbReference type="Proteomes" id="UP000027361">
    <property type="component" value="Unassembled WGS sequence"/>
</dbReference>
<organism evidence="3 4">
    <name type="scientific">Tilletiaria anomala (strain ATCC 24038 / CBS 436.72 / UBC 951)</name>
    <dbReference type="NCBI Taxonomy" id="1037660"/>
    <lineage>
        <taxon>Eukaryota</taxon>
        <taxon>Fungi</taxon>
        <taxon>Dikarya</taxon>
        <taxon>Basidiomycota</taxon>
        <taxon>Ustilaginomycotina</taxon>
        <taxon>Exobasidiomycetes</taxon>
        <taxon>Georgefischeriales</taxon>
        <taxon>Tilletiariaceae</taxon>
        <taxon>Tilletiaria</taxon>
    </lineage>
</organism>
<protein>
    <submittedName>
        <fullName evidence="3">Uncharacterized protein</fullName>
    </submittedName>
</protein>
<keyword evidence="4" id="KW-1185">Reference proteome</keyword>
<evidence type="ECO:0000313" key="4">
    <source>
        <dbReference type="Proteomes" id="UP000027361"/>
    </source>
</evidence>
<keyword evidence="2" id="KW-0472">Membrane</keyword>
<gene>
    <name evidence="3" type="ORF">K437DRAFT_254463</name>
</gene>
<keyword evidence="2" id="KW-0812">Transmembrane</keyword>
<evidence type="ECO:0000256" key="1">
    <source>
        <dbReference type="SAM" id="MobiDB-lite"/>
    </source>
</evidence>
<name>A0A066WNT9_TILAU</name>
<feature type="region of interest" description="Disordered" evidence="1">
    <location>
        <begin position="1"/>
        <end position="22"/>
    </location>
</feature>
<dbReference type="GeneID" id="25263877"/>
<proteinExistence type="predicted"/>
<evidence type="ECO:0000313" key="3">
    <source>
        <dbReference type="EMBL" id="KDN52275.1"/>
    </source>
</evidence>
<dbReference type="InParanoid" id="A0A066WNT9"/>
<feature type="transmembrane region" description="Helical" evidence="2">
    <location>
        <begin position="40"/>
        <end position="62"/>
    </location>
</feature>
<accession>A0A066WNT9</accession>
<sequence>MGEKTPRYGGQEEENDRVHLDPKEGKGLAARYKAAMREMIVVSALACAVPLSAWLVLASLFFDL</sequence>
<evidence type="ECO:0000256" key="2">
    <source>
        <dbReference type="SAM" id="Phobius"/>
    </source>
</evidence>
<keyword evidence="2" id="KW-1133">Transmembrane helix</keyword>
<dbReference type="AlphaFoldDB" id="A0A066WNT9"/>
<comment type="caution">
    <text evidence="3">The sequence shown here is derived from an EMBL/GenBank/DDBJ whole genome shotgun (WGS) entry which is preliminary data.</text>
</comment>
<reference evidence="3 4" key="1">
    <citation type="submission" date="2014-05" db="EMBL/GenBank/DDBJ databases">
        <title>Draft genome sequence of a rare smut relative, Tilletiaria anomala UBC 951.</title>
        <authorList>
            <consortium name="DOE Joint Genome Institute"/>
            <person name="Toome M."/>
            <person name="Kuo A."/>
            <person name="Henrissat B."/>
            <person name="Lipzen A."/>
            <person name="Tritt A."/>
            <person name="Yoshinaga Y."/>
            <person name="Zane M."/>
            <person name="Barry K."/>
            <person name="Grigoriev I.V."/>
            <person name="Spatafora J.W."/>
            <person name="Aimea M.C."/>
        </authorList>
    </citation>
    <scope>NUCLEOTIDE SEQUENCE [LARGE SCALE GENOMIC DNA]</scope>
    <source>
        <strain evidence="3 4">UBC 951</strain>
    </source>
</reference>
<dbReference type="HOGENOM" id="CLU_2869233_0_0_1"/>
<dbReference type="RefSeq" id="XP_013245117.1">
    <property type="nucleotide sequence ID" value="XM_013389663.1"/>
</dbReference>